<proteinExistence type="predicted"/>
<evidence type="ECO:0000256" key="6">
    <source>
        <dbReference type="ARBA" id="ARBA00023015"/>
    </source>
</evidence>
<evidence type="ECO:0000313" key="14">
    <source>
        <dbReference type="EMBL" id="TPX67042.1"/>
    </source>
</evidence>
<organism evidence="14 15">
    <name type="scientific">Chytriomyces confervae</name>
    <dbReference type="NCBI Taxonomy" id="246404"/>
    <lineage>
        <taxon>Eukaryota</taxon>
        <taxon>Fungi</taxon>
        <taxon>Fungi incertae sedis</taxon>
        <taxon>Chytridiomycota</taxon>
        <taxon>Chytridiomycota incertae sedis</taxon>
        <taxon>Chytridiomycetes</taxon>
        <taxon>Chytridiales</taxon>
        <taxon>Chytriomycetaceae</taxon>
        <taxon>Chytriomyces</taxon>
    </lineage>
</organism>
<evidence type="ECO:0000256" key="5">
    <source>
        <dbReference type="ARBA" id="ARBA00022833"/>
    </source>
</evidence>
<evidence type="ECO:0000256" key="12">
    <source>
        <dbReference type="SAM" id="MobiDB-lite"/>
    </source>
</evidence>
<feature type="domain" description="C2H2-type" evidence="13">
    <location>
        <begin position="265"/>
        <end position="292"/>
    </location>
</feature>
<dbReference type="Proteomes" id="UP000320333">
    <property type="component" value="Unassembled WGS sequence"/>
</dbReference>
<feature type="region of interest" description="Disordered" evidence="12">
    <location>
        <begin position="230"/>
        <end position="255"/>
    </location>
</feature>
<keyword evidence="2" id="KW-0479">Metal-binding</keyword>
<dbReference type="EMBL" id="QEAP01000413">
    <property type="protein sequence ID" value="TPX67042.1"/>
    <property type="molecule type" value="Genomic_DNA"/>
</dbReference>
<comment type="caution">
    <text evidence="14">The sequence shown here is derived from an EMBL/GenBank/DDBJ whole genome shotgun (WGS) entry which is preliminary data.</text>
</comment>
<keyword evidence="6" id="KW-0805">Transcription regulation</keyword>
<dbReference type="GO" id="GO:0000981">
    <property type="term" value="F:DNA-binding transcription factor activity, RNA polymerase II-specific"/>
    <property type="evidence" value="ECO:0007669"/>
    <property type="project" value="TreeGrafter"/>
</dbReference>
<evidence type="ECO:0000256" key="7">
    <source>
        <dbReference type="ARBA" id="ARBA00023125"/>
    </source>
</evidence>
<evidence type="ECO:0000313" key="15">
    <source>
        <dbReference type="Proteomes" id="UP000320333"/>
    </source>
</evidence>
<evidence type="ECO:0000256" key="3">
    <source>
        <dbReference type="ARBA" id="ARBA00022737"/>
    </source>
</evidence>
<keyword evidence="3" id="KW-0677">Repeat</keyword>
<protein>
    <recommendedName>
        <fullName evidence="13">C2H2-type domain-containing protein</fullName>
    </recommendedName>
</protein>
<keyword evidence="4 10" id="KW-0863">Zinc-finger</keyword>
<name>A0A507ET43_9FUNG</name>
<feature type="region of interest" description="Disordered" evidence="12">
    <location>
        <begin position="124"/>
        <end position="150"/>
    </location>
</feature>
<sequence length="318" mass="35265">MASVLNTYSGSNNVSSVEQMLQRLSEEVEELRSELRSKSGALFLLKCENEALRLDHADLQKEKVQCVCRASKTTPVQHPSENTSKLSEPIKDLNPSDSETESHRNLLSVVVGHLEMSLHPDLSELTDLDSPEHTATATDDPEQQQQQDQDHGICVYSSMPDSDSISCSSGGSSASAQAAHACRSRLDSNLDTLKTEPELDPVRILESLQKSADSKTRFPEDGALLETRRLSVDRTSSNSSNSSSTEDAKKNQCSNGNTSLMIRKYTCSHCSKRFTRPSTLQTHMNSHTGHRPYKCLHCDMRFTVSSNMKRHMGHCHSK</sequence>
<dbReference type="PANTHER" id="PTHR23235">
    <property type="entry name" value="KRUEPPEL-LIKE TRANSCRIPTION FACTOR"/>
    <property type="match status" value="1"/>
</dbReference>
<evidence type="ECO:0000256" key="4">
    <source>
        <dbReference type="ARBA" id="ARBA00022771"/>
    </source>
</evidence>
<dbReference type="GO" id="GO:0000978">
    <property type="term" value="F:RNA polymerase II cis-regulatory region sequence-specific DNA binding"/>
    <property type="evidence" value="ECO:0007669"/>
    <property type="project" value="TreeGrafter"/>
</dbReference>
<evidence type="ECO:0000256" key="1">
    <source>
        <dbReference type="ARBA" id="ARBA00004123"/>
    </source>
</evidence>
<evidence type="ECO:0000259" key="13">
    <source>
        <dbReference type="PROSITE" id="PS50157"/>
    </source>
</evidence>
<keyword evidence="11" id="KW-0175">Coiled coil</keyword>
<keyword evidence="5" id="KW-0862">Zinc</keyword>
<evidence type="ECO:0000256" key="9">
    <source>
        <dbReference type="ARBA" id="ARBA00023242"/>
    </source>
</evidence>
<evidence type="ECO:0000256" key="2">
    <source>
        <dbReference type="ARBA" id="ARBA00022723"/>
    </source>
</evidence>
<evidence type="ECO:0000256" key="10">
    <source>
        <dbReference type="PROSITE-ProRule" id="PRU00042"/>
    </source>
</evidence>
<feature type="region of interest" description="Disordered" evidence="12">
    <location>
        <begin position="72"/>
        <end position="102"/>
    </location>
</feature>
<dbReference type="InterPro" id="IPR036236">
    <property type="entry name" value="Znf_C2H2_sf"/>
</dbReference>
<dbReference type="PROSITE" id="PS50157">
    <property type="entry name" value="ZINC_FINGER_C2H2_2"/>
    <property type="match status" value="2"/>
</dbReference>
<dbReference type="FunFam" id="3.30.160.60:FF:001228">
    <property type="entry name" value="Zinc finger protein 236"/>
    <property type="match status" value="1"/>
</dbReference>
<keyword evidence="8" id="KW-0804">Transcription</keyword>
<keyword evidence="15" id="KW-1185">Reference proteome</keyword>
<dbReference type="STRING" id="246404.A0A507ET43"/>
<keyword evidence="7" id="KW-0238">DNA-binding</keyword>
<dbReference type="SUPFAM" id="SSF57667">
    <property type="entry name" value="beta-beta-alpha zinc fingers"/>
    <property type="match status" value="1"/>
</dbReference>
<evidence type="ECO:0000256" key="8">
    <source>
        <dbReference type="ARBA" id="ARBA00023163"/>
    </source>
</evidence>
<dbReference type="SMART" id="SM00355">
    <property type="entry name" value="ZnF_C2H2"/>
    <property type="match status" value="2"/>
</dbReference>
<accession>A0A507ET43</accession>
<dbReference type="AlphaFoldDB" id="A0A507ET43"/>
<dbReference type="GO" id="GO:0008270">
    <property type="term" value="F:zinc ion binding"/>
    <property type="evidence" value="ECO:0007669"/>
    <property type="project" value="UniProtKB-KW"/>
</dbReference>
<dbReference type="InterPro" id="IPR013087">
    <property type="entry name" value="Znf_C2H2_type"/>
</dbReference>
<feature type="compositionally biased region" description="Polar residues" evidence="12">
    <location>
        <begin position="72"/>
        <end position="86"/>
    </location>
</feature>
<dbReference type="Pfam" id="PF00096">
    <property type="entry name" value="zf-C2H2"/>
    <property type="match status" value="1"/>
</dbReference>
<feature type="domain" description="C2H2-type" evidence="13">
    <location>
        <begin position="293"/>
        <end position="318"/>
    </location>
</feature>
<comment type="subcellular location">
    <subcellularLocation>
        <location evidence="1">Nucleus</location>
    </subcellularLocation>
</comment>
<dbReference type="PROSITE" id="PS00028">
    <property type="entry name" value="ZINC_FINGER_C2H2_1"/>
    <property type="match status" value="2"/>
</dbReference>
<keyword evidence="9" id="KW-0539">Nucleus</keyword>
<reference evidence="14 15" key="1">
    <citation type="journal article" date="2019" name="Sci. Rep.">
        <title>Comparative genomics of chytrid fungi reveal insights into the obligate biotrophic and pathogenic lifestyle of Synchytrium endobioticum.</title>
        <authorList>
            <person name="van de Vossenberg B.T.L.H."/>
            <person name="Warris S."/>
            <person name="Nguyen H.D.T."/>
            <person name="van Gent-Pelzer M.P.E."/>
            <person name="Joly D.L."/>
            <person name="van de Geest H.C."/>
            <person name="Bonants P.J.M."/>
            <person name="Smith D.S."/>
            <person name="Levesque C.A."/>
            <person name="van der Lee T.A.J."/>
        </authorList>
    </citation>
    <scope>NUCLEOTIDE SEQUENCE [LARGE SCALE GENOMIC DNA]</scope>
    <source>
        <strain evidence="14 15">CBS 675.73</strain>
    </source>
</reference>
<dbReference type="GO" id="GO:0005634">
    <property type="term" value="C:nucleus"/>
    <property type="evidence" value="ECO:0007669"/>
    <property type="project" value="UniProtKB-SubCell"/>
</dbReference>
<feature type="coiled-coil region" evidence="11">
    <location>
        <begin position="14"/>
        <end position="41"/>
    </location>
</feature>
<dbReference type="PANTHER" id="PTHR23235:SF120">
    <property type="entry name" value="KRUPPEL-LIKE FACTOR 15"/>
    <property type="match status" value="1"/>
</dbReference>
<dbReference type="OrthoDB" id="6077919at2759"/>
<dbReference type="FunFam" id="3.30.160.60:FF:000446">
    <property type="entry name" value="Zinc finger protein"/>
    <property type="match status" value="1"/>
</dbReference>
<dbReference type="Gene3D" id="3.30.160.60">
    <property type="entry name" value="Classic Zinc Finger"/>
    <property type="match status" value="2"/>
</dbReference>
<evidence type="ECO:0000256" key="11">
    <source>
        <dbReference type="SAM" id="Coils"/>
    </source>
</evidence>
<gene>
    <name evidence="14" type="ORF">CcCBS67573_g07617</name>
</gene>